<organism evidence="8 9">
    <name type="scientific">Dactylonectria estremocensis</name>
    <dbReference type="NCBI Taxonomy" id="1079267"/>
    <lineage>
        <taxon>Eukaryota</taxon>
        <taxon>Fungi</taxon>
        <taxon>Dikarya</taxon>
        <taxon>Ascomycota</taxon>
        <taxon>Pezizomycotina</taxon>
        <taxon>Sordariomycetes</taxon>
        <taxon>Hypocreomycetidae</taxon>
        <taxon>Hypocreales</taxon>
        <taxon>Nectriaceae</taxon>
        <taxon>Dactylonectria</taxon>
    </lineage>
</organism>
<dbReference type="SUPFAM" id="SSF57701">
    <property type="entry name" value="Zn2/Cys6 DNA-binding domain"/>
    <property type="match status" value="1"/>
</dbReference>
<feature type="region of interest" description="Disordered" evidence="6">
    <location>
        <begin position="170"/>
        <end position="221"/>
    </location>
</feature>
<keyword evidence="4" id="KW-0804">Transcription</keyword>
<dbReference type="PANTHER" id="PTHR47424">
    <property type="entry name" value="REGULATORY PROTEIN GAL4"/>
    <property type="match status" value="1"/>
</dbReference>
<dbReference type="InterPro" id="IPR036864">
    <property type="entry name" value="Zn2-C6_fun-type_DNA-bd_sf"/>
</dbReference>
<keyword evidence="2" id="KW-0805">Transcription regulation</keyword>
<dbReference type="InterPro" id="IPR051127">
    <property type="entry name" value="Fungal_SecMet_Regulators"/>
</dbReference>
<evidence type="ECO:0000256" key="5">
    <source>
        <dbReference type="ARBA" id="ARBA00023242"/>
    </source>
</evidence>
<evidence type="ECO:0000313" key="8">
    <source>
        <dbReference type="EMBL" id="KAH7131741.1"/>
    </source>
</evidence>
<dbReference type="EMBL" id="JAGMUU010000019">
    <property type="protein sequence ID" value="KAH7131741.1"/>
    <property type="molecule type" value="Genomic_DNA"/>
</dbReference>
<feature type="domain" description="Zn(2)-C6 fungal-type" evidence="7">
    <location>
        <begin position="13"/>
        <end position="44"/>
    </location>
</feature>
<proteinExistence type="predicted"/>
<dbReference type="CDD" id="cd00067">
    <property type="entry name" value="GAL4"/>
    <property type="match status" value="1"/>
</dbReference>
<accession>A0A9P9E871</accession>
<dbReference type="GO" id="GO:0000978">
    <property type="term" value="F:RNA polymerase II cis-regulatory region sequence-specific DNA binding"/>
    <property type="evidence" value="ECO:0007669"/>
    <property type="project" value="TreeGrafter"/>
</dbReference>
<comment type="caution">
    <text evidence="8">The sequence shown here is derived from an EMBL/GenBank/DDBJ whole genome shotgun (WGS) entry which is preliminary data.</text>
</comment>
<sequence length="703" mass="77955">MASLSSKARSTASCDNCRTRKLKCIRQDHAACQRCLHAGTQCVTNRKRLSRPYYQTTKEQFGLMASIVHHFLPDVSLDKDELRHAVLRLENQATPSLTNDEGEPPAPDLQDAAPRPEDAAAMSVRPPMVAMSQHSPGHPQPENPHPLALPQDCPQAQPVAVDRTADAAFAGGHPLQDDDGCLDVPSVGGTLDQRPNEGGQGGPLSPPPTSTPSSVADSGSLMLRDATRVPRYYNKSSYTTFFSIIHSSIRSSTHSRLFDTQPSIDDYPLDGQSTPSIAPADLPSLSLVTEAAQKFFTEMNSTIYVLNYARFQSQLQDLYVTGAAASNALLAIIHGIGFLGTSDPRLFADAVRYSNASVEEASLESVQAVMITVFGYMVKGQRNVAWISLGNAIRIAQSLGLHLHESLWEIDSNLSIDNRKRLWWSLFELDTMLSSTLGRPQSVDKDLVYTSIPQDSEFDQNAFTPPGYAKASAELALLHSEIVRDLYLRPCNGRDFDILAEQLMHRLLQWWDVLPLYLKPGCPTAPSYVRTIAFLGLRYYYIILLVTQPCLLQSTVDVRFVDDNFTRRVETCEEANHEAIIILKDLVTRNLISQMNFFDVFHILINGIILLLRCLKNQSPELIAELDQYIPLLSLADNFGIGKFGRQSMEALSTKLKNTSGSNDHDEAWPHFADMQPGQVLLDMFQAADFQWLDSPTLDVAHV</sequence>
<reference evidence="8" key="1">
    <citation type="journal article" date="2021" name="Nat. Commun.">
        <title>Genetic determinants of endophytism in the Arabidopsis root mycobiome.</title>
        <authorList>
            <person name="Mesny F."/>
            <person name="Miyauchi S."/>
            <person name="Thiergart T."/>
            <person name="Pickel B."/>
            <person name="Atanasova L."/>
            <person name="Karlsson M."/>
            <person name="Huettel B."/>
            <person name="Barry K.W."/>
            <person name="Haridas S."/>
            <person name="Chen C."/>
            <person name="Bauer D."/>
            <person name="Andreopoulos W."/>
            <person name="Pangilinan J."/>
            <person name="LaButti K."/>
            <person name="Riley R."/>
            <person name="Lipzen A."/>
            <person name="Clum A."/>
            <person name="Drula E."/>
            <person name="Henrissat B."/>
            <person name="Kohler A."/>
            <person name="Grigoriev I.V."/>
            <person name="Martin F.M."/>
            <person name="Hacquard S."/>
        </authorList>
    </citation>
    <scope>NUCLEOTIDE SEQUENCE</scope>
    <source>
        <strain evidence="8">MPI-CAGE-AT-0021</strain>
    </source>
</reference>
<dbReference type="SMART" id="SM00906">
    <property type="entry name" value="Fungal_trans"/>
    <property type="match status" value="1"/>
</dbReference>
<dbReference type="Pfam" id="PF00172">
    <property type="entry name" value="Zn_clus"/>
    <property type="match status" value="1"/>
</dbReference>
<protein>
    <submittedName>
        <fullName evidence="8">Fungal-specific transcription factor domain-containing protein</fullName>
    </submittedName>
</protein>
<dbReference type="Proteomes" id="UP000717696">
    <property type="component" value="Unassembled WGS sequence"/>
</dbReference>
<dbReference type="InterPro" id="IPR001138">
    <property type="entry name" value="Zn2Cys6_DnaBD"/>
</dbReference>
<evidence type="ECO:0000259" key="7">
    <source>
        <dbReference type="PROSITE" id="PS50048"/>
    </source>
</evidence>
<dbReference type="PROSITE" id="PS00463">
    <property type="entry name" value="ZN2_CY6_FUNGAL_1"/>
    <property type="match status" value="1"/>
</dbReference>
<name>A0A9P9E871_9HYPO</name>
<dbReference type="GO" id="GO:0006351">
    <property type="term" value="P:DNA-templated transcription"/>
    <property type="evidence" value="ECO:0007669"/>
    <property type="project" value="InterPro"/>
</dbReference>
<evidence type="ECO:0000256" key="2">
    <source>
        <dbReference type="ARBA" id="ARBA00023015"/>
    </source>
</evidence>
<gene>
    <name evidence="8" type="ORF">B0J13DRAFT_563085</name>
</gene>
<dbReference type="InterPro" id="IPR007219">
    <property type="entry name" value="XnlR_reg_dom"/>
</dbReference>
<dbReference type="SMART" id="SM00066">
    <property type="entry name" value="GAL4"/>
    <property type="match status" value="1"/>
</dbReference>
<evidence type="ECO:0000256" key="6">
    <source>
        <dbReference type="SAM" id="MobiDB-lite"/>
    </source>
</evidence>
<keyword evidence="9" id="KW-1185">Reference proteome</keyword>
<keyword evidence="1" id="KW-0479">Metal-binding</keyword>
<dbReference type="CDD" id="cd12148">
    <property type="entry name" value="fungal_TF_MHR"/>
    <property type="match status" value="1"/>
</dbReference>
<dbReference type="GO" id="GO:0008270">
    <property type="term" value="F:zinc ion binding"/>
    <property type="evidence" value="ECO:0007669"/>
    <property type="project" value="InterPro"/>
</dbReference>
<keyword evidence="3" id="KW-0238">DNA-binding</keyword>
<evidence type="ECO:0000256" key="1">
    <source>
        <dbReference type="ARBA" id="ARBA00022723"/>
    </source>
</evidence>
<dbReference type="Pfam" id="PF04082">
    <property type="entry name" value="Fungal_trans"/>
    <property type="match status" value="1"/>
</dbReference>
<evidence type="ECO:0000256" key="4">
    <source>
        <dbReference type="ARBA" id="ARBA00023163"/>
    </source>
</evidence>
<dbReference type="GO" id="GO:0000435">
    <property type="term" value="P:positive regulation of transcription from RNA polymerase II promoter by galactose"/>
    <property type="evidence" value="ECO:0007669"/>
    <property type="project" value="TreeGrafter"/>
</dbReference>
<dbReference type="PROSITE" id="PS50048">
    <property type="entry name" value="ZN2_CY6_FUNGAL_2"/>
    <property type="match status" value="1"/>
</dbReference>
<keyword evidence="5" id="KW-0539">Nucleus</keyword>
<dbReference type="OrthoDB" id="3364175at2759"/>
<dbReference type="GO" id="GO:0000981">
    <property type="term" value="F:DNA-binding transcription factor activity, RNA polymerase II-specific"/>
    <property type="evidence" value="ECO:0007669"/>
    <property type="project" value="InterPro"/>
</dbReference>
<dbReference type="Gene3D" id="4.10.240.10">
    <property type="entry name" value="Zn(2)-C6 fungal-type DNA-binding domain"/>
    <property type="match status" value="1"/>
</dbReference>
<feature type="region of interest" description="Disordered" evidence="6">
    <location>
        <begin position="91"/>
        <end position="153"/>
    </location>
</feature>
<evidence type="ECO:0000256" key="3">
    <source>
        <dbReference type="ARBA" id="ARBA00023125"/>
    </source>
</evidence>
<dbReference type="PANTHER" id="PTHR47424:SF3">
    <property type="entry name" value="REGULATORY PROTEIN GAL4"/>
    <property type="match status" value="1"/>
</dbReference>
<evidence type="ECO:0000313" key="9">
    <source>
        <dbReference type="Proteomes" id="UP000717696"/>
    </source>
</evidence>
<dbReference type="GO" id="GO:0005634">
    <property type="term" value="C:nucleus"/>
    <property type="evidence" value="ECO:0007669"/>
    <property type="project" value="TreeGrafter"/>
</dbReference>
<dbReference type="AlphaFoldDB" id="A0A9P9E871"/>